<accession>T1F741</accession>
<dbReference type="GO" id="GO:0046872">
    <property type="term" value="F:metal ion binding"/>
    <property type="evidence" value="ECO:0007669"/>
    <property type="project" value="UniProtKB-KW"/>
</dbReference>
<keyword evidence="5" id="KW-0408">Iron</keyword>
<keyword evidence="11" id="KW-1185">Reference proteome</keyword>
<dbReference type="InterPro" id="IPR050577">
    <property type="entry name" value="MAPR/NEUFC/NENF-like"/>
</dbReference>
<organism evidence="10 11">
    <name type="scientific">Helobdella robusta</name>
    <name type="common">Californian leech</name>
    <dbReference type="NCBI Taxonomy" id="6412"/>
    <lineage>
        <taxon>Eukaryota</taxon>
        <taxon>Metazoa</taxon>
        <taxon>Spiralia</taxon>
        <taxon>Lophotrochozoa</taxon>
        <taxon>Annelida</taxon>
        <taxon>Clitellata</taxon>
        <taxon>Hirudinea</taxon>
        <taxon>Rhynchobdellida</taxon>
        <taxon>Glossiphoniidae</taxon>
        <taxon>Helobdella</taxon>
    </lineage>
</organism>
<feature type="transmembrane region" description="Helical" evidence="7">
    <location>
        <begin position="6"/>
        <end position="28"/>
    </location>
</feature>
<dbReference type="RefSeq" id="XP_009018536.1">
    <property type="nucleotide sequence ID" value="XM_009020288.1"/>
</dbReference>
<comment type="subcellular location">
    <subcellularLocation>
        <location evidence="1">Endoplasmic reticulum</location>
    </subcellularLocation>
</comment>
<dbReference type="EMBL" id="AMQM01004673">
    <property type="status" value="NOT_ANNOTATED_CDS"/>
    <property type="molecule type" value="Genomic_DNA"/>
</dbReference>
<keyword evidence="4" id="KW-0256">Endoplasmic reticulum</keyword>
<gene>
    <name evidence="10" type="primary">20204640</name>
    <name evidence="9" type="ORF">HELRODRAFT_173681</name>
</gene>
<reference evidence="10" key="3">
    <citation type="submission" date="2015-06" db="UniProtKB">
        <authorList>
            <consortium name="EnsemblMetazoa"/>
        </authorList>
    </citation>
    <scope>IDENTIFICATION</scope>
</reference>
<dbReference type="SMART" id="SM01117">
    <property type="entry name" value="Cyt-b5"/>
    <property type="match status" value="1"/>
</dbReference>
<keyword evidence="7" id="KW-0472">Membrane</keyword>
<evidence type="ECO:0000256" key="5">
    <source>
        <dbReference type="ARBA" id="ARBA00023004"/>
    </source>
</evidence>
<dbReference type="PANTHER" id="PTHR10281">
    <property type="entry name" value="MEMBRANE-ASSOCIATED PROGESTERONE RECEPTOR COMPONENT-RELATED"/>
    <property type="match status" value="1"/>
</dbReference>
<sequence>MTSLPITPNVILSVSSISLLLIILLSIIHCEKDLPDWKKSEVYDKERLAKHDGSNPNLPILMAIKGVVFDVSSGRGFYGKDGPYNALVGKDSSRAVAMMSLDPKDLNDNLEGLSDEYLKSLDNTFTDTYLAKYPIVGYTLDFVKAQKTEL</sequence>
<dbReference type="AlphaFoldDB" id="T1F741"/>
<dbReference type="EMBL" id="KB096633">
    <property type="protein sequence ID" value="ESO03388.1"/>
    <property type="molecule type" value="Genomic_DNA"/>
</dbReference>
<dbReference type="PANTHER" id="PTHR10281:SF72">
    <property type="entry name" value="NEUDESIN"/>
    <property type="match status" value="1"/>
</dbReference>
<evidence type="ECO:0000313" key="11">
    <source>
        <dbReference type="Proteomes" id="UP000015101"/>
    </source>
</evidence>
<reference evidence="11" key="1">
    <citation type="submission" date="2012-12" db="EMBL/GenBank/DDBJ databases">
        <authorList>
            <person name="Hellsten U."/>
            <person name="Grimwood J."/>
            <person name="Chapman J.A."/>
            <person name="Shapiro H."/>
            <person name="Aerts A."/>
            <person name="Otillar R.P."/>
            <person name="Terry A.Y."/>
            <person name="Boore J.L."/>
            <person name="Simakov O."/>
            <person name="Marletaz F."/>
            <person name="Cho S.-J."/>
            <person name="Edsinger-Gonzales E."/>
            <person name="Havlak P."/>
            <person name="Kuo D.-H."/>
            <person name="Larsson T."/>
            <person name="Lv J."/>
            <person name="Arendt D."/>
            <person name="Savage R."/>
            <person name="Osoegawa K."/>
            <person name="de Jong P."/>
            <person name="Lindberg D.R."/>
            <person name="Seaver E.C."/>
            <person name="Weisblat D.A."/>
            <person name="Putnam N.H."/>
            <person name="Grigoriev I.V."/>
            <person name="Rokhsar D.S."/>
        </authorList>
    </citation>
    <scope>NUCLEOTIDE SEQUENCE</scope>
</reference>
<dbReference type="Pfam" id="PF00173">
    <property type="entry name" value="Cyt-b5"/>
    <property type="match status" value="1"/>
</dbReference>
<keyword evidence="3" id="KW-0479">Metal-binding</keyword>
<dbReference type="GO" id="GO:0005783">
    <property type="term" value="C:endoplasmic reticulum"/>
    <property type="evidence" value="ECO:0000318"/>
    <property type="project" value="GO_Central"/>
</dbReference>
<dbReference type="GeneID" id="20204640"/>
<evidence type="ECO:0000256" key="4">
    <source>
        <dbReference type="ARBA" id="ARBA00022824"/>
    </source>
</evidence>
<dbReference type="HOGENOM" id="CLU_1742537_0_0_1"/>
<dbReference type="InterPro" id="IPR036400">
    <property type="entry name" value="Cyt_B5-like_heme/steroid_sf"/>
</dbReference>
<evidence type="ECO:0000259" key="8">
    <source>
        <dbReference type="SMART" id="SM01117"/>
    </source>
</evidence>
<keyword evidence="2" id="KW-0349">Heme</keyword>
<evidence type="ECO:0000256" key="2">
    <source>
        <dbReference type="ARBA" id="ARBA00022617"/>
    </source>
</evidence>
<dbReference type="STRING" id="6412.T1F741"/>
<keyword evidence="7" id="KW-1133">Transmembrane helix</keyword>
<evidence type="ECO:0000256" key="6">
    <source>
        <dbReference type="ARBA" id="ARBA00038357"/>
    </source>
</evidence>
<dbReference type="Gene3D" id="3.10.120.10">
    <property type="entry name" value="Cytochrome b5-like heme/steroid binding domain"/>
    <property type="match status" value="1"/>
</dbReference>
<dbReference type="EnsemblMetazoa" id="HelroT173681">
    <property type="protein sequence ID" value="HelroP173681"/>
    <property type="gene ID" value="HelroG173681"/>
</dbReference>
<dbReference type="InParanoid" id="T1F741"/>
<dbReference type="OrthoDB" id="547796at2759"/>
<comment type="similarity">
    <text evidence="6">Belongs to the cytochrome b5 family. MAPR subfamily.</text>
</comment>
<dbReference type="SUPFAM" id="SSF55856">
    <property type="entry name" value="Cytochrome b5-like heme/steroid binding domain"/>
    <property type="match status" value="1"/>
</dbReference>
<dbReference type="InterPro" id="IPR001199">
    <property type="entry name" value="Cyt_B5-like_heme/steroid-bd"/>
</dbReference>
<evidence type="ECO:0000313" key="9">
    <source>
        <dbReference type="EMBL" id="ESO03388.1"/>
    </source>
</evidence>
<proteinExistence type="inferred from homology"/>
<evidence type="ECO:0000256" key="3">
    <source>
        <dbReference type="ARBA" id="ARBA00022723"/>
    </source>
</evidence>
<keyword evidence="7" id="KW-0812">Transmembrane</keyword>
<dbReference type="GO" id="GO:0016020">
    <property type="term" value="C:membrane"/>
    <property type="evidence" value="ECO:0000318"/>
    <property type="project" value="GO_Central"/>
</dbReference>
<feature type="domain" description="Cytochrome b5 heme-binding" evidence="8">
    <location>
        <begin position="43"/>
        <end position="140"/>
    </location>
</feature>
<evidence type="ECO:0000256" key="1">
    <source>
        <dbReference type="ARBA" id="ARBA00004240"/>
    </source>
</evidence>
<evidence type="ECO:0000313" key="10">
    <source>
        <dbReference type="EnsemblMetazoa" id="HelroP173681"/>
    </source>
</evidence>
<name>T1F741_HELRO</name>
<dbReference type="OMA" id="MSEIEIH"/>
<dbReference type="GO" id="GO:0012505">
    <property type="term" value="C:endomembrane system"/>
    <property type="evidence" value="ECO:0000318"/>
    <property type="project" value="GO_Central"/>
</dbReference>
<dbReference type="Proteomes" id="UP000015101">
    <property type="component" value="Unassembled WGS sequence"/>
</dbReference>
<evidence type="ECO:0000256" key="7">
    <source>
        <dbReference type="SAM" id="Phobius"/>
    </source>
</evidence>
<reference evidence="9 11" key="2">
    <citation type="journal article" date="2013" name="Nature">
        <title>Insights into bilaterian evolution from three spiralian genomes.</title>
        <authorList>
            <person name="Simakov O."/>
            <person name="Marletaz F."/>
            <person name="Cho S.J."/>
            <person name="Edsinger-Gonzales E."/>
            <person name="Havlak P."/>
            <person name="Hellsten U."/>
            <person name="Kuo D.H."/>
            <person name="Larsson T."/>
            <person name="Lv J."/>
            <person name="Arendt D."/>
            <person name="Savage R."/>
            <person name="Osoegawa K."/>
            <person name="de Jong P."/>
            <person name="Grimwood J."/>
            <person name="Chapman J.A."/>
            <person name="Shapiro H."/>
            <person name="Aerts A."/>
            <person name="Otillar R.P."/>
            <person name="Terry A.Y."/>
            <person name="Boore J.L."/>
            <person name="Grigoriev I.V."/>
            <person name="Lindberg D.R."/>
            <person name="Seaver E.C."/>
            <person name="Weisblat D.A."/>
            <person name="Putnam N.H."/>
            <person name="Rokhsar D.S."/>
        </authorList>
    </citation>
    <scope>NUCLEOTIDE SEQUENCE</scope>
</reference>
<dbReference type="CTD" id="20204640"/>
<dbReference type="KEGG" id="hro:HELRODRAFT_173681"/>
<dbReference type="eggNOG" id="KOG1110">
    <property type="taxonomic scope" value="Eukaryota"/>
</dbReference>
<protein>
    <recommendedName>
        <fullName evidence="8">Cytochrome b5 heme-binding domain-containing protein</fullName>
    </recommendedName>
</protein>